<feature type="compositionally biased region" description="Polar residues" evidence="5">
    <location>
        <begin position="154"/>
        <end position="164"/>
    </location>
</feature>
<dbReference type="InterPro" id="IPR051872">
    <property type="entry name" value="Cytochrome_b5/Flavoprotein_Rdt"/>
</dbReference>
<reference evidence="8 9" key="1">
    <citation type="journal article" date="2014" name="BMC Genomics">
        <title>Adaptive genomic structural variation in the grape powdery mildew pathogen, Erysiphe necator.</title>
        <authorList>
            <person name="Jones L."/>
            <person name="Riaz S."/>
            <person name="Morales-Cruz A."/>
            <person name="Amrine K.C."/>
            <person name="McGuire B."/>
            <person name="Gubler W.D."/>
            <person name="Walker M.A."/>
            <person name="Cantu D."/>
        </authorList>
    </citation>
    <scope>NUCLEOTIDE SEQUENCE [LARGE SCALE GENOMIC DNA]</scope>
    <source>
        <strain evidence="9">c</strain>
    </source>
</reference>
<proteinExistence type="inferred from homology"/>
<feature type="region of interest" description="Disordered" evidence="5">
    <location>
        <begin position="39"/>
        <end position="177"/>
    </location>
</feature>
<dbReference type="Gene3D" id="3.10.120.10">
    <property type="entry name" value="Cytochrome b5-like heme/steroid binding domain"/>
    <property type="match status" value="1"/>
</dbReference>
<protein>
    <submittedName>
        <fullName evidence="8">Putative heme steroid binding protein</fullName>
    </submittedName>
</protein>
<keyword evidence="1 4" id="KW-0349">Heme</keyword>
<dbReference type="SUPFAM" id="SSF55856">
    <property type="entry name" value="Cytochrome b5-like heme/steroid binding domain"/>
    <property type="match status" value="1"/>
</dbReference>
<gene>
    <name evidence="8" type="ORF">EV44_g0345</name>
</gene>
<evidence type="ECO:0000256" key="2">
    <source>
        <dbReference type="ARBA" id="ARBA00022723"/>
    </source>
</evidence>
<evidence type="ECO:0000313" key="9">
    <source>
        <dbReference type="Proteomes" id="UP000030854"/>
    </source>
</evidence>
<dbReference type="STRING" id="52586.A0A0B1PGQ2"/>
<keyword evidence="9" id="KW-1185">Reference proteome</keyword>
<dbReference type="HOGENOM" id="CLU_046313_0_1_1"/>
<evidence type="ECO:0000259" key="7">
    <source>
        <dbReference type="PROSITE" id="PS50255"/>
    </source>
</evidence>
<evidence type="ECO:0000256" key="1">
    <source>
        <dbReference type="ARBA" id="ARBA00022617"/>
    </source>
</evidence>
<dbReference type="GO" id="GO:0046872">
    <property type="term" value="F:metal ion binding"/>
    <property type="evidence" value="ECO:0007669"/>
    <property type="project" value="UniProtKB-UniRule"/>
</dbReference>
<evidence type="ECO:0000256" key="3">
    <source>
        <dbReference type="ARBA" id="ARBA00023004"/>
    </source>
</evidence>
<keyword evidence="3 4" id="KW-0408">Iron</keyword>
<dbReference type="EMBL" id="JNVN01000164">
    <property type="protein sequence ID" value="KHJ36036.1"/>
    <property type="molecule type" value="Genomic_DNA"/>
</dbReference>
<dbReference type="GO" id="GO:0020037">
    <property type="term" value="F:heme binding"/>
    <property type="evidence" value="ECO:0007669"/>
    <property type="project" value="UniProtKB-UniRule"/>
</dbReference>
<dbReference type="AlphaFoldDB" id="A0A0B1PGQ2"/>
<dbReference type="GO" id="GO:0004128">
    <property type="term" value="F:cytochrome-b5 reductase activity, acting on NAD(P)H"/>
    <property type="evidence" value="ECO:0007669"/>
    <property type="project" value="TreeGrafter"/>
</dbReference>
<dbReference type="Pfam" id="PF00173">
    <property type="entry name" value="Cyt-b5"/>
    <property type="match status" value="1"/>
</dbReference>
<evidence type="ECO:0000313" key="8">
    <source>
        <dbReference type="EMBL" id="KHJ36036.1"/>
    </source>
</evidence>
<keyword evidence="2 4" id="KW-0479">Metal-binding</keyword>
<feature type="signal peptide" evidence="6">
    <location>
        <begin position="1"/>
        <end position="24"/>
    </location>
</feature>
<dbReference type="SMART" id="SM01117">
    <property type="entry name" value="Cyt-b5"/>
    <property type="match status" value="1"/>
</dbReference>
<comment type="caution">
    <text evidence="8">The sequence shown here is derived from an EMBL/GenBank/DDBJ whole genome shotgun (WGS) entry which is preliminary data.</text>
</comment>
<dbReference type="PANTHER" id="PTHR46237:SF1">
    <property type="entry name" value="CYTOCHROME B5 REDUCTASE 4"/>
    <property type="match status" value="1"/>
</dbReference>
<dbReference type="GO" id="GO:0005737">
    <property type="term" value="C:cytoplasm"/>
    <property type="evidence" value="ECO:0007669"/>
    <property type="project" value="TreeGrafter"/>
</dbReference>
<dbReference type="PROSITE" id="PS50255">
    <property type="entry name" value="CYTOCHROME_B5_2"/>
    <property type="match status" value="1"/>
</dbReference>
<dbReference type="InterPro" id="IPR036400">
    <property type="entry name" value="Cyt_B5-like_heme/steroid_sf"/>
</dbReference>
<dbReference type="PANTHER" id="PTHR46237">
    <property type="entry name" value="CYTOCHROME B5 REDUCTASE 4 FAMILY MEMBER"/>
    <property type="match status" value="1"/>
</dbReference>
<feature type="chain" id="PRO_5005422625" evidence="6">
    <location>
        <begin position="25"/>
        <end position="322"/>
    </location>
</feature>
<feature type="domain" description="Cytochrome b5 heme-binding" evidence="7">
    <location>
        <begin position="237"/>
        <end position="307"/>
    </location>
</feature>
<sequence length="322" mass="36188">MLLFGLSVFIASIWLLCLRQFPRTFNFLVWPRSNNVVTNTPCQNKNETKVSQPEKFETLEHEENTKMERKSDNNQKEFFRESNLEKEISDNNVMPPPPLPSKKNTSFSNSYASIKDSDDILDPNLKPHKSKNDREHQNQPKNTTTLSLPKANLSPKTNSNFFTKSPSISSLSPLPNRVPNGLATTAVKSSVTSKSIKKVMLKPGHSPLDWARLSASSVNLSGLPSGTPYLKVPPSLLKQYTGRKGKDAWTVLGNKVYNITPYLPFHPGGEPELLRSAGRDGTKLFTEVHPWVNWEGMLNSCFVGIAVEESELHVENRRDEID</sequence>
<dbReference type="PROSITE" id="PS00191">
    <property type="entry name" value="CYTOCHROME_B5_1"/>
    <property type="match status" value="1"/>
</dbReference>
<accession>A0A0B1PGQ2</accession>
<feature type="compositionally biased region" description="Polar residues" evidence="5">
    <location>
        <begin position="102"/>
        <end position="112"/>
    </location>
</feature>
<dbReference type="InterPro" id="IPR018506">
    <property type="entry name" value="Cyt_B5_heme-BS"/>
</dbReference>
<name>A0A0B1PGQ2_UNCNE</name>
<comment type="similarity">
    <text evidence="4">Belongs to the cytochrome b5 family.</text>
</comment>
<feature type="compositionally biased region" description="Basic and acidic residues" evidence="5">
    <location>
        <begin position="46"/>
        <end position="89"/>
    </location>
</feature>
<dbReference type="FunFam" id="3.10.120.10:FF:000001">
    <property type="entry name" value="Cytochrome b5 reductase 4"/>
    <property type="match status" value="1"/>
</dbReference>
<evidence type="ECO:0000256" key="5">
    <source>
        <dbReference type="SAM" id="MobiDB-lite"/>
    </source>
</evidence>
<dbReference type="Proteomes" id="UP000030854">
    <property type="component" value="Unassembled WGS sequence"/>
</dbReference>
<evidence type="ECO:0000256" key="4">
    <source>
        <dbReference type="RuleBase" id="RU362121"/>
    </source>
</evidence>
<dbReference type="InterPro" id="IPR001199">
    <property type="entry name" value="Cyt_B5-like_heme/steroid-bd"/>
</dbReference>
<evidence type="ECO:0000256" key="6">
    <source>
        <dbReference type="SAM" id="SignalP"/>
    </source>
</evidence>
<keyword evidence="6" id="KW-0732">Signal</keyword>
<feature type="compositionally biased region" description="Low complexity" evidence="5">
    <location>
        <begin position="165"/>
        <end position="175"/>
    </location>
</feature>
<organism evidence="8 9">
    <name type="scientific">Uncinula necator</name>
    <name type="common">Grape powdery mildew</name>
    <dbReference type="NCBI Taxonomy" id="52586"/>
    <lineage>
        <taxon>Eukaryota</taxon>
        <taxon>Fungi</taxon>
        <taxon>Dikarya</taxon>
        <taxon>Ascomycota</taxon>
        <taxon>Pezizomycotina</taxon>
        <taxon>Leotiomycetes</taxon>
        <taxon>Erysiphales</taxon>
        <taxon>Erysiphaceae</taxon>
        <taxon>Erysiphe</taxon>
    </lineage>
</organism>